<proteinExistence type="predicted"/>
<sequence length="121" mass="14848">MGIVNSLHEPDYTSRVFDQYDQYTDNRWRLPHAGCYSFRRTSDCFPGGSHMVDDRSVNNLMMQYNYRDLESQLSYKSRVVSELLMERENYYKEEMHKRDECYARHKRRSKKRFSLYSLLYR</sequence>
<protein>
    <submittedName>
        <fullName evidence="1">P13</fullName>
    </submittedName>
</protein>
<evidence type="ECO:0000313" key="2">
    <source>
        <dbReference type="EMBL" id="QOJ38400.1"/>
    </source>
</evidence>
<accession>A0A7L9CDQ4</accession>
<name>A0A7L9CDQ4_9CLOS</name>
<dbReference type="EMBL" id="MT936298">
    <property type="protein sequence ID" value="QOJ38400.1"/>
    <property type="molecule type" value="Genomic_RNA"/>
</dbReference>
<reference evidence="1" key="1">
    <citation type="submission" date="2020-08" db="EMBL/GenBank/DDBJ databases">
        <title>High throughput sequencing combined with conventional Sanger sequencing revealed high molecular diversity in AcV-1 population from kiwifruit grown in China.</title>
        <authorList>
            <person name="Hong N."/>
            <person name="Wen S."/>
        </authorList>
    </citation>
    <scope>NUCLEOTIDE SEQUENCE</scope>
    <source>
        <strain evidence="1">CQ-c13707</strain>
        <strain evidence="2">JX-c10084</strain>
    </source>
</reference>
<organism evidence="1">
    <name type="scientific">Olivavirus actinidiae</name>
    <dbReference type="NCBI Taxonomy" id="2024724"/>
    <lineage>
        <taxon>Viruses</taxon>
        <taxon>Riboviria</taxon>
        <taxon>Orthornavirae</taxon>
        <taxon>Kitrinoviricota</taxon>
        <taxon>Alsuviricetes</taxon>
        <taxon>Martellivirales</taxon>
        <taxon>Closteroviridae</taxon>
        <taxon>Olivavirus</taxon>
    </lineage>
</organism>
<dbReference type="EMBL" id="MT936296">
    <property type="protein sequence ID" value="QOJ38382.1"/>
    <property type="molecule type" value="Genomic_RNA"/>
</dbReference>
<evidence type="ECO:0000313" key="1">
    <source>
        <dbReference type="EMBL" id="QOJ38382.1"/>
    </source>
</evidence>